<gene>
    <name evidence="1" type="ORF">METZ01_LOCUS424479</name>
</gene>
<evidence type="ECO:0000313" key="1">
    <source>
        <dbReference type="EMBL" id="SVD71625.1"/>
    </source>
</evidence>
<dbReference type="AlphaFoldDB" id="A0A382XLZ3"/>
<name>A0A382XLZ3_9ZZZZ</name>
<accession>A0A382XLZ3</accession>
<dbReference type="PROSITE" id="PS51318">
    <property type="entry name" value="TAT"/>
    <property type="match status" value="1"/>
</dbReference>
<proteinExistence type="predicted"/>
<dbReference type="EMBL" id="UINC01168546">
    <property type="protein sequence ID" value="SVD71625.1"/>
    <property type="molecule type" value="Genomic_DNA"/>
</dbReference>
<reference evidence="1" key="1">
    <citation type="submission" date="2018-05" db="EMBL/GenBank/DDBJ databases">
        <authorList>
            <person name="Lanie J.A."/>
            <person name="Ng W.-L."/>
            <person name="Kazmierczak K.M."/>
            <person name="Andrzejewski T.M."/>
            <person name="Davidsen T.M."/>
            <person name="Wayne K.J."/>
            <person name="Tettelin H."/>
            <person name="Glass J.I."/>
            <person name="Rusch D."/>
            <person name="Podicherti R."/>
            <person name="Tsui H.-C.T."/>
            <person name="Winkler M.E."/>
        </authorList>
    </citation>
    <scope>NUCLEOTIDE SEQUENCE</scope>
</reference>
<sequence>MKLSRRSFTKGIVGAAGLTMLGPLGHLQAARNNQLNILCWEGYNSDDVLGPFRV</sequence>
<feature type="non-terminal residue" evidence="1">
    <location>
        <position position="54"/>
    </location>
</feature>
<organism evidence="1">
    <name type="scientific">marine metagenome</name>
    <dbReference type="NCBI Taxonomy" id="408172"/>
    <lineage>
        <taxon>unclassified sequences</taxon>
        <taxon>metagenomes</taxon>
        <taxon>ecological metagenomes</taxon>
    </lineage>
</organism>
<protein>
    <recommendedName>
        <fullName evidence="2">Spermidine/putrescine ABC transporter substrate-binding protein</fullName>
    </recommendedName>
</protein>
<dbReference type="InterPro" id="IPR006311">
    <property type="entry name" value="TAT_signal"/>
</dbReference>
<evidence type="ECO:0008006" key="2">
    <source>
        <dbReference type="Google" id="ProtNLM"/>
    </source>
</evidence>